<reference evidence="2" key="1">
    <citation type="submission" date="2020-11" db="EMBL/GenBank/DDBJ databases">
        <title>Nocardioides sp. nov., isolated from Soil of Cynanchum wilfordii Hemsley rhizosphere.</title>
        <authorList>
            <person name="Lee J.-S."/>
            <person name="Suh M.K."/>
            <person name="Kim J.-S."/>
        </authorList>
    </citation>
    <scope>NUCLEOTIDE SEQUENCE</scope>
    <source>
        <strain evidence="2">KCTC 19275</strain>
    </source>
</reference>
<organism evidence="2 3">
    <name type="scientific">Nocardioides islandensis</name>
    <dbReference type="NCBI Taxonomy" id="433663"/>
    <lineage>
        <taxon>Bacteria</taxon>
        <taxon>Bacillati</taxon>
        <taxon>Actinomycetota</taxon>
        <taxon>Actinomycetes</taxon>
        <taxon>Propionibacteriales</taxon>
        <taxon>Nocardioidaceae</taxon>
        <taxon>Nocardioides</taxon>
    </lineage>
</organism>
<protein>
    <submittedName>
        <fullName evidence="2">Uncharacterized protein</fullName>
    </submittedName>
</protein>
<evidence type="ECO:0000313" key="2">
    <source>
        <dbReference type="EMBL" id="MBF4763720.1"/>
    </source>
</evidence>
<evidence type="ECO:0000256" key="1">
    <source>
        <dbReference type="SAM" id="Phobius"/>
    </source>
</evidence>
<dbReference type="RefSeq" id="WP_194706889.1">
    <property type="nucleotide sequence ID" value="NZ_JADKPN010000005.1"/>
</dbReference>
<proteinExistence type="predicted"/>
<keyword evidence="3" id="KW-1185">Reference proteome</keyword>
<evidence type="ECO:0000313" key="3">
    <source>
        <dbReference type="Proteomes" id="UP000640489"/>
    </source>
</evidence>
<sequence>MYGYPGSIAIRHLLDEPFASAAPVRPTTPTTSDRHPYRWLVAVVIAPVLLAAMVAGLLLTTAPAQAATASASYQAKPSVCYPTARWSGCTPWMVWMRTPATHA</sequence>
<keyword evidence="1" id="KW-0812">Transmembrane</keyword>
<accession>A0A930VGX1</accession>
<feature type="transmembrane region" description="Helical" evidence="1">
    <location>
        <begin position="39"/>
        <end position="59"/>
    </location>
</feature>
<name>A0A930VGX1_9ACTN</name>
<gene>
    <name evidence="2" type="ORF">ISU07_11345</name>
</gene>
<keyword evidence="1" id="KW-0472">Membrane</keyword>
<dbReference type="EMBL" id="JADKPN010000005">
    <property type="protein sequence ID" value="MBF4763720.1"/>
    <property type="molecule type" value="Genomic_DNA"/>
</dbReference>
<dbReference type="Proteomes" id="UP000640489">
    <property type="component" value="Unassembled WGS sequence"/>
</dbReference>
<comment type="caution">
    <text evidence="2">The sequence shown here is derived from an EMBL/GenBank/DDBJ whole genome shotgun (WGS) entry which is preliminary data.</text>
</comment>
<keyword evidence="1" id="KW-1133">Transmembrane helix</keyword>
<dbReference type="AlphaFoldDB" id="A0A930VGX1"/>